<feature type="domain" description="General secretion pathway GspH" evidence="12">
    <location>
        <begin position="42"/>
        <end position="143"/>
    </location>
</feature>
<dbReference type="Gene3D" id="3.55.40.10">
    <property type="entry name" value="minor pseudopilin epsh domain"/>
    <property type="match status" value="1"/>
</dbReference>
<dbReference type="InterPro" id="IPR045584">
    <property type="entry name" value="Pilin-like"/>
</dbReference>
<comment type="subcellular location">
    <subcellularLocation>
        <location evidence="1">Cell inner membrane</location>
        <topology evidence="1">Single-pass membrane protein</topology>
    </subcellularLocation>
</comment>
<name>A0ABV4AKD6_9GAMM</name>
<evidence type="ECO:0000313" key="13">
    <source>
        <dbReference type="EMBL" id="MEY1663100.1"/>
    </source>
</evidence>
<evidence type="ECO:0000256" key="2">
    <source>
        <dbReference type="ARBA" id="ARBA00021549"/>
    </source>
</evidence>
<dbReference type="RefSeq" id="WP_369456373.1">
    <property type="nucleotide sequence ID" value="NZ_JBGCUO010000003.1"/>
</dbReference>
<evidence type="ECO:0000256" key="1">
    <source>
        <dbReference type="ARBA" id="ARBA00004377"/>
    </source>
</evidence>
<dbReference type="EMBL" id="JBGCUO010000003">
    <property type="protein sequence ID" value="MEY1663100.1"/>
    <property type="molecule type" value="Genomic_DNA"/>
</dbReference>
<evidence type="ECO:0000256" key="6">
    <source>
        <dbReference type="ARBA" id="ARBA00022692"/>
    </source>
</evidence>
<keyword evidence="3" id="KW-1003">Cell membrane</keyword>
<dbReference type="InterPro" id="IPR022346">
    <property type="entry name" value="T2SS_GspH"/>
</dbReference>
<protein>
    <recommendedName>
        <fullName evidence="2">Type II secretion system protein H</fullName>
    </recommendedName>
    <alternativeName>
        <fullName evidence="10">General secretion pathway protein H</fullName>
    </alternativeName>
</protein>
<feature type="transmembrane region" description="Helical" evidence="11">
    <location>
        <begin position="6"/>
        <end position="27"/>
    </location>
</feature>
<evidence type="ECO:0000256" key="4">
    <source>
        <dbReference type="ARBA" id="ARBA00022481"/>
    </source>
</evidence>
<keyword evidence="7 11" id="KW-1133">Transmembrane helix</keyword>
<dbReference type="Pfam" id="PF12019">
    <property type="entry name" value="GspH"/>
    <property type="match status" value="1"/>
</dbReference>
<keyword evidence="6 11" id="KW-0812">Transmembrane</keyword>
<comment type="similarity">
    <text evidence="9">Belongs to the GSP H family.</text>
</comment>
<evidence type="ECO:0000256" key="9">
    <source>
        <dbReference type="ARBA" id="ARBA00025772"/>
    </source>
</evidence>
<keyword evidence="8 11" id="KW-0472">Membrane</keyword>
<keyword evidence="4" id="KW-0488">Methylation</keyword>
<evidence type="ECO:0000313" key="14">
    <source>
        <dbReference type="Proteomes" id="UP001562065"/>
    </source>
</evidence>
<evidence type="ECO:0000256" key="5">
    <source>
        <dbReference type="ARBA" id="ARBA00022519"/>
    </source>
</evidence>
<proteinExistence type="inferred from homology"/>
<reference evidence="13 14" key="1">
    <citation type="submission" date="2024-07" db="EMBL/GenBank/DDBJ databases">
        <authorList>
            <person name="Ren Q."/>
        </authorList>
    </citation>
    <scope>NUCLEOTIDE SEQUENCE [LARGE SCALE GENOMIC DNA]</scope>
    <source>
        <strain evidence="13 14">REN37</strain>
    </source>
</reference>
<comment type="caution">
    <text evidence="13">The sequence shown here is derived from an EMBL/GenBank/DDBJ whole genome shotgun (WGS) entry which is preliminary data.</text>
</comment>
<evidence type="ECO:0000256" key="11">
    <source>
        <dbReference type="SAM" id="Phobius"/>
    </source>
</evidence>
<dbReference type="Proteomes" id="UP001562065">
    <property type="component" value="Unassembled WGS sequence"/>
</dbReference>
<organism evidence="13 14">
    <name type="scientific">Isoalcanivorax beigongshangi</name>
    <dbReference type="NCBI Taxonomy" id="3238810"/>
    <lineage>
        <taxon>Bacteria</taxon>
        <taxon>Pseudomonadati</taxon>
        <taxon>Pseudomonadota</taxon>
        <taxon>Gammaproteobacteria</taxon>
        <taxon>Oceanospirillales</taxon>
        <taxon>Alcanivoracaceae</taxon>
        <taxon>Isoalcanivorax</taxon>
    </lineage>
</organism>
<gene>
    <name evidence="13" type="ORF">AB5I84_13135</name>
</gene>
<accession>A0ABV4AKD6</accession>
<sequence length="158" mass="17927">MKGWTLLELLMVLLVLVITSTAVWPAWQQLERRLALKSGLEETLSLLNSTRAEALLHQRVTVCSDQGCDRFPWSQGLVSWNHRGQQLGQAHLPKDVLIVWRGFRGTALVFEDRGRLRFQNGSLLLCHRKLPADGHRVVLNWVGRPRVEAARTGDCLVD</sequence>
<evidence type="ECO:0000256" key="8">
    <source>
        <dbReference type="ARBA" id="ARBA00023136"/>
    </source>
</evidence>
<keyword evidence="5" id="KW-0997">Cell inner membrane</keyword>
<evidence type="ECO:0000259" key="12">
    <source>
        <dbReference type="Pfam" id="PF12019"/>
    </source>
</evidence>
<keyword evidence="14" id="KW-1185">Reference proteome</keyword>
<evidence type="ECO:0000256" key="3">
    <source>
        <dbReference type="ARBA" id="ARBA00022475"/>
    </source>
</evidence>
<dbReference type="SUPFAM" id="SSF54523">
    <property type="entry name" value="Pili subunits"/>
    <property type="match status" value="1"/>
</dbReference>
<evidence type="ECO:0000256" key="7">
    <source>
        <dbReference type="ARBA" id="ARBA00022989"/>
    </source>
</evidence>
<evidence type="ECO:0000256" key="10">
    <source>
        <dbReference type="ARBA" id="ARBA00030775"/>
    </source>
</evidence>